<evidence type="ECO:0000256" key="9">
    <source>
        <dbReference type="ARBA" id="ARBA00029605"/>
    </source>
</evidence>
<evidence type="ECO:0000256" key="14">
    <source>
        <dbReference type="ARBA" id="ARBA00047881"/>
    </source>
</evidence>
<organism evidence="18 19">
    <name type="scientific">Xiphophorus couchianus</name>
    <name type="common">Monterrey platyfish</name>
    <dbReference type="NCBI Taxonomy" id="32473"/>
    <lineage>
        <taxon>Eukaryota</taxon>
        <taxon>Metazoa</taxon>
        <taxon>Chordata</taxon>
        <taxon>Craniata</taxon>
        <taxon>Vertebrata</taxon>
        <taxon>Euteleostomi</taxon>
        <taxon>Actinopterygii</taxon>
        <taxon>Neopterygii</taxon>
        <taxon>Teleostei</taxon>
        <taxon>Neoteleostei</taxon>
        <taxon>Acanthomorphata</taxon>
        <taxon>Ovalentaria</taxon>
        <taxon>Atherinomorphae</taxon>
        <taxon>Cyprinodontiformes</taxon>
        <taxon>Poeciliidae</taxon>
        <taxon>Poeciliinae</taxon>
        <taxon>Xiphophorus</taxon>
    </lineage>
</organism>
<evidence type="ECO:0000256" key="4">
    <source>
        <dbReference type="ARBA" id="ARBA00022438"/>
    </source>
</evidence>
<keyword evidence="16" id="KW-0732">Signal</keyword>
<dbReference type="InterPro" id="IPR011356">
    <property type="entry name" value="Leucine_aapep/pepB"/>
</dbReference>
<evidence type="ECO:0000256" key="5">
    <source>
        <dbReference type="ARBA" id="ARBA00022670"/>
    </source>
</evidence>
<dbReference type="EC" id="3.4.13.23" evidence="8"/>
<evidence type="ECO:0000313" key="19">
    <source>
        <dbReference type="Proteomes" id="UP000261380"/>
    </source>
</evidence>
<dbReference type="AlphaFoldDB" id="A0A3B5LG28"/>
<evidence type="ECO:0000256" key="3">
    <source>
        <dbReference type="ARBA" id="ARBA00014190"/>
    </source>
</evidence>
<comment type="catalytic activity">
    <reaction evidence="15">
        <text>L-cysteinylglycine + H2O = L-cysteine + glycine</text>
        <dbReference type="Rhea" id="RHEA:28783"/>
        <dbReference type="ChEBI" id="CHEBI:15377"/>
        <dbReference type="ChEBI" id="CHEBI:35235"/>
        <dbReference type="ChEBI" id="CHEBI:57305"/>
        <dbReference type="ChEBI" id="CHEBI:61694"/>
    </reaction>
    <physiologicalReaction direction="left-to-right" evidence="15">
        <dbReference type="Rhea" id="RHEA:28784"/>
    </physiologicalReaction>
</comment>
<protein>
    <recommendedName>
        <fullName evidence="3">Cytosol aminopeptidase</fullName>
        <ecNumber evidence="8">3.4.13.23</ecNumber>
    </recommendedName>
    <alternativeName>
        <fullName evidence="11">Cysteinylglycine-S-conjugate dipeptidase</fullName>
    </alternativeName>
    <alternativeName>
        <fullName evidence="12">Leucine aminopeptidase 3</fullName>
    </alternativeName>
    <alternativeName>
        <fullName evidence="10">Proline aminopeptidase</fullName>
    </alternativeName>
    <alternativeName>
        <fullName evidence="9">Prolyl aminopeptidase</fullName>
    </alternativeName>
</protein>
<reference evidence="18" key="2">
    <citation type="submission" date="2025-09" db="UniProtKB">
        <authorList>
            <consortium name="Ensembl"/>
        </authorList>
    </citation>
    <scope>IDENTIFICATION</scope>
</reference>
<evidence type="ECO:0000256" key="1">
    <source>
        <dbReference type="ARBA" id="ARBA00009528"/>
    </source>
</evidence>
<dbReference type="PRINTS" id="PR00481">
    <property type="entry name" value="LAMNOPPTDASE"/>
</dbReference>
<dbReference type="GO" id="GO:0005737">
    <property type="term" value="C:cytoplasm"/>
    <property type="evidence" value="ECO:0007669"/>
    <property type="project" value="InterPro"/>
</dbReference>
<sequence length="481" mass="51613">VICLPFPVDLCVCVCVCLQGLVLGVFEKDGEEESGHLTEAAARFDQSVSGKLSELLKISGPGLKKGKSRLFYGIHQDFPCVAVVGLGKDSEGVCGAEKWDSRKENIRQAVSAGCRTLQELEVGHVEVDDCGDAKSAAEGAVLGLFSYDELKSKKKTRVTSQLHGSADVDGWKKGIIYAEGQNLARFLMEAPANRITPTAFANTMEERLAPHAERVTIKKRSKAWMEEQQMGAFLSVARGSEEPPVFLELHYSGSADSQQPLLLVGKGITFDSGGISLKPSQSMDAMRADMGGAATVCASIVAAAALKLPVNIVGGLLLIPFCQCLHFYCAQTNILHVCARSRSGVDNTDAEGRLILADALCYGHTFNPRAIVNVATLTGAMDVALGSAATGVFTNSDWLWEQLQQVDRNLTFEHDNYEGSSGGACTAAAFLREFVTAPHWAHLDIAGVMSNKDEVPYLRKGMSGRPTRTLVEFAARLAHSG</sequence>
<dbReference type="PROSITE" id="PS00631">
    <property type="entry name" value="CYTOSOL_AP"/>
    <property type="match status" value="1"/>
</dbReference>
<comment type="catalytic activity">
    <reaction evidence="7">
        <text>an S-substituted L-cysteinylglycine + H2O = an S-substituted L-cysteine + glycine</text>
        <dbReference type="Rhea" id="RHEA:60444"/>
        <dbReference type="ChEBI" id="CHEBI:15377"/>
        <dbReference type="ChEBI" id="CHEBI:57305"/>
        <dbReference type="ChEBI" id="CHEBI:58717"/>
        <dbReference type="ChEBI" id="CHEBI:143103"/>
        <dbReference type="EC" id="3.4.13.23"/>
    </reaction>
    <physiologicalReaction direction="left-to-right" evidence="7">
        <dbReference type="Rhea" id="RHEA:60445"/>
    </physiologicalReaction>
</comment>
<feature type="domain" description="Cytosol aminopeptidase" evidence="17">
    <location>
        <begin position="347"/>
        <end position="354"/>
    </location>
</feature>
<keyword evidence="19" id="KW-1185">Reference proteome</keyword>
<evidence type="ECO:0000256" key="13">
    <source>
        <dbReference type="ARBA" id="ARBA00045966"/>
    </source>
</evidence>
<dbReference type="SUPFAM" id="SSF53187">
    <property type="entry name" value="Zn-dependent exopeptidases"/>
    <property type="match status" value="1"/>
</dbReference>
<dbReference type="PANTHER" id="PTHR11963">
    <property type="entry name" value="LEUCINE AMINOPEPTIDASE-RELATED"/>
    <property type="match status" value="1"/>
</dbReference>
<feature type="chain" id="PRO_5017454138" description="Cytosol aminopeptidase" evidence="16">
    <location>
        <begin position="25"/>
        <end position="481"/>
    </location>
</feature>
<dbReference type="InterPro" id="IPR008283">
    <property type="entry name" value="Peptidase_M17_N"/>
</dbReference>
<evidence type="ECO:0000256" key="8">
    <source>
        <dbReference type="ARBA" id="ARBA00023625"/>
    </source>
</evidence>
<evidence type="ECO:0000256" key="10">
    <source>
        <dbReference type="ARBA" id="ARBA00030930"/>
    </source>
</evidence>
<dbReference type="InterPro" id="IPR043472">
    <property type="entry name" value="Macro_dom-like"/>
</dbReference>
<name>A0A3B5LG28_9TELE</name>
<proteinExistence type="inferred from homology"/>
<comment type="similarity">
    <text evidence="1">Belongs to the peptidase M17 family.</text>
</comment>
<evidence type="ECO:0000256" key="2">
    <source>
        <dbReference type="ARBA" id="ARBA00011643"/>
    </source>
</evidence>
<dbReference type="GO" id="GO:0070006">
    <property type="term" value="F:metalloaminopeptidase activity"/>
    <property type="evidence" value="ECO:0007669"/>
    <property type="project" value="InterPro"/>
</dbReference>
<feature type="signal peptide" evidence="16">
    <location>
        <begin position="1"/>
        <end position="24"/>
    </location>
</feature>
<dbReference type="SUPFAM" id="SSF52949">
    <property type="entry name" value="Macro domain-like"/>
    <property type="match status" value="1"/>
</dbReference>
<evidence type="ECO:0000256" key="16">
    <source>
        <dbReference type="SAM" id="SignalP"/>
    </source>
</evidence>
<keyword evidence="4" id="KW-0031">Aminopeptidase</keyword>
<dbReference type="PANTHER" id="PTHR11963:SF23">
    <property type="entry name" value="CYTOSOL AMINOPEPTIDASE"/>
    <property type="match status" value="1"/>
</dbReference>
<dbReference type="Gene3D" id="3.40.630.10">
    <property type="entry name" value="Zn peptidases"/>
    <property type="match status" value="2"/>
</dbReference>
<dbReference type="Gene3D" id="3.40.220.10">
    <property type="entry name" value="Leucine Aminopeptidase, subunit E, domain 1"/>
    <property type="match status" value="1"/>
</dbReference>
<comment type="function">
    <text evidence="13">Cytosolic metallopeptidase that catalyzes the removal of unsubstituted N-terminal hydrophobic amino acids from various peptides. The presence of Zn(2+) ions is essential for the peptidase activity, and the association with other cofactors can modulate the substrate spectificity of the enzyme. For instance, in the presence of Mn(2+), it displays a specific Cys-Gly hydrolyzing activity of Cys-Gly-S-conjugates. Involved in the metabolism of glutathione and in the degradation of glutathione S-conjugates, which may play a role in the control of the cell redox status.</text>
</comment>
<dbReference type="CDD" id="cd00433">
    <property type="entry name" value="Peptidase_M17"/>
    <property type="match status" value="1"/>
</dbReference>
<dbReference type="Pfam" id="PF02789">
    <property type="entry name" value="Peptidase_M17_N"/>
    <property type="match status" value="1"/>
</dbReference>
<dbReference type="Ensembl" id="ENSXCOT00000006902.1">
    <property type="protein sequence ID" value="ENSXCOP00000006819.1"/>
    <property type="gene ID" value="ENSXCOG00000005275.1"/>
</dbReference>
<keyword evidence="6" id="KW-0378">Hydrolase</keyword>
<dbReference type="STRING" id="32473.ENSXCOP00000006819"/>
<dbReference type="GO" id="GO:0006508">
    <property type="term" value="P:proteolysis"/>
    <property type="evidence" value="ECO:0007669"/>
    <property type="project" value="UniProtKB-KW"/>
</dbReference>
<comment type="catalytic activity">
    <reaction evidence="14">
        <text>S-benzyl-L-cysteinylglycine + H2O = S-benzyl-L-cysteine + glycine</text>
        <dbReference type="Rhea" id="RHEA:62568"/>
        <dbReference type="ChEBI" id="CHEBI:15377"/>
        <dbReference type="ChEBI" id="CHEBI:57305"/>
        <dbReference type="ChEBI" id="CHEBI:145802"/>
        <dbReference type="ChEBI" id="CHEBI:145803"/>
    </reaction>
    <physiologicalReaction direction="left-to-right" evidence="14">
        <dbReference type="Rhea" id="RHEA:62569"/>
    </physiologicalReaction>
</comment>
<dbReference type="Proteomes" id="UP000261380">
    <property type="component" value="Unplaced"/>
</dbReference>
<evidence type="ECO:0000256" key="7">
    <source>
        <dbReference type="ARBA" id="ARBA00023511"/>
    </source>
</evidence>
<evidence type="ECO:0000256" key="6">
    <source>
        <dbReference type="ARBA" id="ARBA00022801"/>
    </source>
</evidence>
<evidence type="ECO:0000259" key="17">
    <source>
        <dbReference type="PROSITE" id="PS00631"/>
    </source>
</evidence>
<dbReference type="GO" id="GO:0030145">
    <property type="term" value="F:manganese ion binding"/>
    <property type="evidence" value="ECO:0007669"/>
    <property type="project" value="InterPro"/>
</dbReference>
<dbReference type="InterPro" id="IPR000819">
    <property type="entry name" value="Peptidase_M17_C"/>
</dbReference>
<dbReference type="Pfam" id="PF00883">
    <property type="entry name" value="Peptidase_M17"/>
    <property type="match status" value="2"/>
</dbReference>
<evidence type="ECO:0000256" key="15">
    <source>
        <dbReference type="ARBA" id="ARBA00049107"/>
    </source>
</evidence>
<comment type="subunit">
    <text evidence="2">Homohexamer.</text>
</comment>
<reference evidence="18" key="1">
    <citation type="submission" date="2025-08" db="UniProtKB">
        <authorList>
            <consortium name="Ensembl"/>
        </authorList>
    </citation>
    <scope>IDENTIFICATION</scope>
</reference>
<evidence type="ECO:0000256" key="11">
    <source>
        <dbReference type="ARBA" id="ARBA00030997"/>
    </source>
</evidence>
<dbReference type="GeneTree" id="ENSGT00530000063255"/>
<keyword evidence="5" id="KW-0645">Protease</keyword>
<accession>A0A3B5LG28</accession>
<evidence type="ECO:0000256" key="12">
    <source>
        <dbReference type="ARBA" id="ARBA00031564"/>
    </source>
</evidence>
<evidence type="ECO:0000313" key="18">
    <source>
        <dbReference type="Ensembl" id="ENSXCOP00000006819.1"/>
    </source>
</evidence>